<dbReference type="Proteomes" id="UP000223968">
    <property type="component" value="Unassembled WGS sequence"/>
</dbReference>
<name>A0A2B7Y6G8_9EURO</name>
<dbReference type="AlphaFoldDB" id="A0A2B7Y6G8"/>
<evidence type="ECO:0000313" key="1">
    <source>
        <dbReference type="EMBL" id="PGH16805.1"/>
    </source>
</evidence>
<evidence type="ECO:0008006" key="3">
    <source>
        <dbReference type="Google" id="ProtNLM"/>
    </source>
</evidence>
<keyword evidence="2" id="KW-1185">Reference proteome</keyword>
<organism evidence="1 2">
    <name type="scientific">Helicocarpus griseus UAMH5409</name>
    <dbReference type="NCBI Taxonomy" id="1447875"/>
    <lineage>
        <taxon>Eukaryota</taxon>
        <taxon>Fungi</taxon>
        <taxon>Dikarya</taxon>
        <taxon>Ascomycota</taxon>
        <taxon>Pezizomycotina</taxon>
        <taxon>Eurotiomycetes</taxon>
        <taxon>Eurotiomycetidae</taxon>
        <taxon>Onygenales</taxon>
        <taxon>Ajellomycetaceae</taxon>
        <taxon>Helicocarpus</taxon>
    </lineage>
</organism>
<reference evidence="1 2" key="1">
    <citation type="submission" date="2017-10" db="EMBL/GenBank/DDBJ databases">
        <title>Comparative genomics in systemic dimorphic fungi from Ajellomycetaceae.</title>
        <authorList>
            <person name="Munoz J.F."/>
            <person name="Mcewen J.G."/>
            <person name="Clay O.K."/>
            <person name="Cuomo C.A."/>
        </authorList>
    </citation>
    <scope>NUCLEOTIDE SEQUENCE [LARGE SCALE GENOMIC DNA]</scope>
    <source>
        <strain evidence="1 2">UAMH5409</strain>
    </source>
</reference>
<accession>A0A2B7Y6G8</accession>
<protein>
    <recommendedName>
        <fullName evidence="3">Jacalin-type lectin domain-containing protein</fullName>
    </recommendedName>
</protein>
<gene>
    <name evidence="1" type="ORF">AJ79_01449</name>
</gene>
<proteinExistence type="predicted"/>
<sequence length="181" mass="20400">MPWIAPEKLLWEDGGSDRVVSVAAYQASVYKTQYISGLIFTYKSGITRKIGRASGDLTRAITCSDCERLSLLEIFYGRYGLLKITLHFKVPTASHHSSEPQSLVLSSYTQESINRIEASVCHDYIDFSNSVYKRFLVEKNSHKEDDRPEQKLPDKEVIGLWGTNLGEHGALQLGVIFGKNR</sequence>
<dbReference type="STRING" id="1447875.A0A2B7Y6G8"/>
<comment type="caution">
    <text evidence="1">The sequence shown here is derived from an EMBL/GenBank/DDBJ whole genome shotgun (WGS) entry which is preliminary data.</text>
</comment>
<dbReference type="EMBL" id="PDNB01000014">
    <property type="protein sequence ID" value="PGH16805.1"/>
    <property type="molecule type" value="Genomic_DNA"/>
</dbReference>
<evidence type="ECO:0000313" key="2">
    <source>
        <dbReference type="Proteomes" id="UP000223968"/>
    </source>
</evidence>